<organism evidence="2 3">
    <name type="scientific">Sordaria brevicollis</name>
    <dbReference type="NCBI Taxonomy" id="83679"/>
    <lineage>
        <taxon>Eukaryota</taxon>
        <taxon>Fungi</taxon>
        <taxon>Dikarya</taxon>
        <taxon>Ascomycota</taxon>
        <taxon>Pezizomycotina</taxon>
        <taxon>Sordariomycetes</taxon>
        <taxon>Sordariomycetidae</taxon>
        <taxon>Sordariales</taxon>
        <taxon>Sordariaceae</taxon>
        <taxon>Sordaria</taxon>
    </lineage>
</organism>
<reference evidence="2" key="1">
    <citation type="journal article" date="2023" name="Mol. Phylogenet. Evol.">
        <title>Genome-scale phylogeny and comparative genomics of the fungal order Sordariales.</title>
        <authorList>
            <person name="Hensen N."/>
            <person name="Bonometti L."/>
            <person name="Westerberg I."/>
            <person name="Brannstrom I.O."/>
            <person name="Guillou S."/>
            <person name="Cros-Aarteil S."/>
            <person name="Calhoun S."/>
            <person name="Haridas S."/>
            <person name="Kuo A."/>
            <person name="Mondo S."/>
            <person name="Pangilinan J."/>
            <person name="Riley R."/>
            <person name="LaButti K."/>
            <person name="Andreopoulos B."/>
            <person name="Lipzen A."/>
            <person name="Chen C."/>
            <person name="Yan M."/>
            <person name="Daum C."/>
            <person name="Ng V."/>
            <person name="Clum A."/>
            <person name="Steindorff A."/>
            <person name="Ohm R.A."/>
            <person name="Martin F."/>
            <person name="Silar P."/>
            <person name="Natvig D.O."/>
            <person name="Lalanne C."/>
            <person name="Gautier V."/>
            <person name="Ament-Velasquez S.L."/>
            <person name="Kruys A."/>
            <person name="Hutchinson M.I."/>
            <person name="Powell A.J."/>
            <person name="Barry K."/>
            <person name="Miller A.N."/>
            <person name="Grigoriev I.V."/>
            <person name="Debuchy R."/>
            <person name="Gladieux P."/>
            <person name="Hiltunen Thoren M."/>
            <person name="Johannesson H."/>
        </authorList>
    </citation>
    <scope>NUCLEOTIDE SEQUENCE</scope>
    <source>
        <strain evidence="2">FGSC 1904</strain>
    </source>
</reference>
<protein>
    <recommendedName>
        <fullName evidence="1">AB hydrolase-1 domain-containing protein</fullName>
    </recommendedName>
</protein>
<dbReference type="InterPro" id="IPR000073">
    <property type="entry name" value="AB_hydrolase_1"/>
</dbReference>
<dbReference type="PANTHER" id="PTHR37017:SF13">
    <property type="entry name" value="AB HYDROLASE-1 DOMAIN-CONTAINING PROTEIN"/>
    <property type="match status" value="1"/>
</dbReference>
<dbReference type="EMBL" id="JAUTDP010000011">
    <property type="protein sequence ID" value="KAK3392562.1"/>
    <property type="molecule type" value="Genomic_DNA"/>
</dbReference>
<feature type="domain" description="AB hydrolase-1" evidence="1">
    <location>
        <begin position="9"/>
        <end position="90"/>
    </location>
</feature>
<accession>A0AAE0P3B2</accession>
<dbReference type="Gene3D" id="3.40.50.1820">
    <property type="entry name" value="alpha/beta hydrolase"/>
    <property type="match status" value="2"/>
</dbReference>
<comment type="caution">
    <text evidence="2">The sequence shown here is derived from an EMBL/GenBank/DDBJ whole genome shotgun (WGS) entry which is preliminary data.</text>
</comment>
<sequence>MSPKPTLYIVPGASQLSTTAWSFFASLAKEAGYPVIINQLPTVGSTNTPLPALPDDVALIQNDLHKLINEEEKEVVLIGHSSGDLVASCATEGFDAGDRTCLHEQLAIEALLNDLPTEEQEYWGKQVTHTSMGLFGSPPTFEHWSNGVKCSYIFCERDLAVLMSEQRLMRERLGPDAKEVYLNAGHCPYLSMPRELLKAVEELLA</sequence>
<evidence type="ECO:0000313" key="3">
    <source>
        <dbReference type="Proteomes" id="UP001281003"/>
    </source>
</evidence>
<dbReference type="PANTHER" id="PTHR37017">
    <property type="entry name" value="AB HYDROLASE-1 DOMAIN-CONTAINING PROTEIN-RELATED"/>
    <property type="match status" value="1"/>
</dbReference>
<gene>
    <name evidence="2" type="ORF">B0T20DRAFT_463777</name>
</gene>
<evidence type="ECO:0000313" key="2">
    <source>
        <dbReference type="EMBL" id="KAK3392562.1"/>
    </source>
</evidence>
<dbReference type="InterPro" id="IPR052897">
    <property type="entry name" value="Sec-Metab_Biosynth_Hydrolase"/>
</dbReference>
<dbReference type="InterPro" id="IPR029058">
    <property type="entry name" value="AB_hydrolase_fold"/>
</dbReference>
<evidence type="ECO:0000259" key="1">
    <source>
        <dbReference type="Pfam" id="PF12697"/>
    </source>
</evidence>
<proteinExistence type="predicted"/>
<keyword evidence="3" id="KW-1185">Reference proteome</keyword>
<dbReference type="Pfam" id="PF12697">
    <property type="entry name" value="Abhydrolase_6"/>
    <property type="match status" value="1"/>
</dbReference>
<reference evidence="2" key="2">
    <citation type="submission" date="2023-07" db="EMBL/GenBank/DDBJ databases">
        <authorList>
            <consortium name="Lawrence Berkeley National Laboratory"/>
            <person name="Haridas S."/>
            <person name="Hensen N."/>
            <person name="Bonometti L."/>
            <person name="Westerberg I."/>
            <person name="Brannstrom I.O."/>
            <person name="Guillou S."/>
            <person name="Cros-Aarteil S."/>
            <person name="Calhoun S."/>
            <person name="Kuo A."/>
            <person name="Mondo S."/>
            <person name="Pangilinan J."/>
            <person name="Riley R."/>
            <person name="LaButti K."/>
            <person name="Andreopoulos B."/>
            <person name="Lipzen A."/>
            <person name="Chen C."/>
            <person name="Yanf M."/>
            <person name="Daum C."/>
            <person name="Ng V."/>
            <person name="Clum A."/>
            <person name="Steindorff A."/>
            <person name="Ohm R."/>
            <person name="Martin F."/>
            <person name="Silar P."/>
            <person name="Natvig D."/>
            <person name="Lalanne C."/>
            <person name="Gautier V."/>
            <person name="Ament-velasquez S.L."/>
            <person name="Kruys A."/>
            <person name="Hutchinson M.I."/>
            <person name="Powell A.J."/>
            <person name="Barry K."/>
            <person name="Miller A.N."/>
            <person name="Grigoriev I.V."/>
            <person name="Debuchy R."/>
            <person name="Gladieux P."/>
            <person name="Thoren M.H."/>
            <person name="Johannesson H."/>
        </authorList>
    </citation>
    <scope>NUCLEOTIDE SEQUENCE</scope>
    <source>
        <strain evidence="2">FGSC 1904</strain>
    </source>
</reference>
<dbReference type="Proteomes" id="UP001281003">
    <property type="component" value="Unassembled WGS sequence"/>
</dbReference>
<dbReference type="SUPFAM" id="SSF53474">
    <property type="entry name" value="alpha/beta-Hydrolases"/>
    <property type="match status" value="1"/>
</dbReference>
<name>A0AAE0P3B2_SORBR</name>
<dbReference type="AlphaFoldDB" id="A0AAE0P3B2"/>